<feature type="non-terminal residue" evidence="1">
    <location>
        <position position="1"/>
    </location>
</feature>
<proteinExistence type="predicted"/>
<accession>A0A6A4LQG0</accession>
<name>A0A6A4LQG0_9ERIC</name>
<evidence type="ECO:0000313" key="2">
    <source>
        <dbReference type="Proteomes" id="UP000428333"/>
    </source>
</evidence>
<keyword evidence="2" id="KW-1185">Reference proteome</keyword>
<dbReference type="AlphaFoldDB" id="A0A6A4LQG0"/>
<gene>
    <name evidence="1" type="ORF">C3L33_04942</name>
</gene>
<dbReference type="EMBL" id="QEFC01000590">
    <property type="protein sequence ID" value="KAE9463146.1"/>
    <property type="molecule type" value="Genomic_DNA"/>
</dbReference>
<evidence type="ECO:0000313" key="1">
    <source>
        <dbReference type="EMBL" id="KAE9463146.1"/>
    </source>
</evidence>
<reference evidence="1 2" key="1">
    <citation type="journal article" date="2019" name="Genome Biol. Evol.">
        <title>The Rhododendron genome and chromosomal organization provide insight into shared whole-genome duplications across the heath family (Ericaceae).</title>
        <authorList>
            <person name="Soza V.L."/>
            <person name="Lindsley D."/>
            <person name="Waalkes A."/>
            <person name="Ramage E."/>
            <person name="Patwardhan R.P."/>
            <person name="Burton J.N."/>
            <person name="Adey A."/>
            <person name="Kumar A."/>
            <person name="Qiu R."/>
            <person name="Shendure J."/>
            <person name="Hall B."/>
        </authorList>
    </citation>
    <scope>NUCLEOTIDE SEQUENCE [LARGE SCALE GENOMIC DNA]</scope>
    <source>
        <strain evidence="1">RSF 1966-606</strain>
    </source>
</reference>
<dbReference type="Proteomes" id="UP000428333">
    <property type="component" value="Linkage Group LG03"/>
</dbReference>
<organism evidence="1 2">
    <name type="scientific">Rhododendron williamsianum</name>
    <dbReference type="NCBI Taxonomy" id="262921"/>
    <lineage>
        <taxon>Eukaryota</taxon>
        <taxon>Viridiplantae</taxon>
        <taxon>Streptophyta</taxon>
        <taxon>Embryophyta</taxon>
        <taxon>Tracheophyta</taxon>
        <taxon>Spermatophyta</taxon>
        <taxon>Magnoliopsida</taxon>
        <taxon>eudicotyledons</taxon>
        <taxon>Gunneridae</taxon>
        <taxon>Pentapetalae</taxon>
        <taxon>asterids</taxon>
        <taxon>Ericales</taxon>
        <taxon>Ericaceae</taxon>
        <taxon>Ericoideae</taxon>
        <taxon>Rhodoreae</taxon>
        <taxon>Rhododendron</taxon>
    </lineage>
</organism>
<sequence>MSNFIPRVFDTYLFEGTLHNISRANFVFDCFGSPILPPNGSSTRASPLDYKTLCGPRNQFLKRQGLKEDRQPFLVHLLSNFPELLKLLDTPCCS</sequence>
<comment type="caution">
    <text evidence="1">The sequence shown here is derived from an EMBL/GenBank/DDBJ whole genome shotgun (WGS) entry which is preliminary data.</text>
</comment>
<protein>
    <submittedName>
        <fullName evidence="1">Uncharacterized protein</fullName>
    </submittedName>
</protein>